<dbReference type="EMBL" id="JALJOV010000029">
    <property type="protein sequence ID" value="KAK9868433.1"/>
    <property type="molecule type" value="Genomic_DNA"/>
</dbReference>
<comment type="caution">
    <text evidence="10">The sequence shown here is derived from an EMBL/GenBank/DDBJ whole genome shotgun (WGS) entry which is preliminary data.</text>
</comment>
<feature type="compositionally biased region" description="Basic residues" evidence="9">
    <location>
        <begin position="27"/>
        <end position="41"/>
    </location>
</feature>
<organism evidence="10 11">
    <name type="scientific">Apatococcus fuscideae</name>
    <dbReference type="NCBI Taxonomy" id="2026836"/>
    <lineage>
        <taxon>Eukaryota</taxon>
        <taxon>Viridiplantae</taxon>
        <taxon>Chlorophyta</taxon>
        <taxon>core chlorophytes</taxon>
        <taxon>Trebouxiophyceae</taxon>
        <taxon>Chlorellales</taxon>
        <taxon>Chlorellaceae</taxon>
        <taxon>Apatococcus</taxon>
    </lineage>
</organism>
<dbReference type="Pfam" id="PF00067">
    <property type="entry name" value="p450"/>
    <property type="match status" value="1"/>
</dbReference>
<dbReference type="PANTHER" id="PTHR24286">
    <property type="entry name" value="CYTOCHROME P450 26"/>
    <property type="match status" value="1"/>
</dbReference>
<proteinExistence type="inferred from homology"/>
<dbReference type="InterPro" id="IPR036396">
    <property type="entry name" value="Cyt_P450_sf"/>
</dbReference>
<protein>
    <recommendedName>
        <fullName evidence="12">Cytochrome P450</fullName>
    </recommendedName>
</protein>
<evidence type="ECO:0000313" key="11">
    <source>
        <dbReference type="Proteomes" id="UP001485043"/>
    </source>
</evidence>
<accession>A0AAW1TG70</accession>
<dbReference type="PANTHER" id="PTHR24286:SF384">
    <property type="entry name" value="P450, PUTATIVE (EUROFUNG)-RELATED"/>
    <property type="match status" value="1"/>
</dbReference>
<dbReference type="GO" id="GO:0016705">
    <property type="term" value="F:oxidoreductase activity, acting on paired donors, with incorporation or reduction of molecular oxygen"/>
    <property type="evidence" value="ECO:0007669"/>
    <property type="project" value="InterPro"/>
</dbReference>
<dbReference type="PROSITE" id="PS00086">
    <property type="entry name" value="CYTOCHROME_P450"/>
    <property type="match status" value="1"/>
</dbReference>
<comment type="cofactor">
    <cofactor evidence="7">
        <name>heme</name>
        <dbReference type="ChEBI" id="CHEBI:30413"/>
    </cofactor>
</comment>
<dbReference type="SUPFAM" id="SSF48264">
    <property type="entry name" value="Cytochrome P450"/>
    <property type="match status" value="1"/>
</dbReference>
<keyword evidence="11" id="KW-1185">Reference proteome</keyword>
<keyword evidence="2 7" id="KW-0349">Heme</keyword>
<evidence type="ECO:0000256" key="3">
    <source>
        <dbReference type="ARBA" id="ARBA00022723"/>
    </source>
</evidence>
<dbReference type="GO" id="GO:0004497">
    <property type="term" value="F:monooxygenase activity"/>
    <property type="evidence" value="ECO:0007669"/>
    <property type="project" value="UniProtKB-KW"/>
</dbReference>
<keyword evidence="5 7" id="KW-0408">Iron</keyword>
<evidence type="ECO:0000256" key="9">
    <source>
        <dbReference type="SAM" id="MobiDB-lite"/>
    </source>
</evidence>
<dbReference type="InterPro" id="IPR002401">
    <property type="entry name" value="Cyt_P450_E_grp-I"/>
</dbReference>
<reference evidence="10 11" key="1">
    <citation type="journal article" date="2024" name="Nat. Commun.">
        <title>Phylogenomics reveals the evolutionary origins of lichenization in chlorophyte algae.</title>
        <authorList>
            <person name="Puginier C."/>
            <person name="Libourel C."/>
            <person name="Otte J."/>
            <person name="Skaloud P."/>
            <person name="Haon M."/>
            <person name="Grisel S."/>
            <person name="Petersen M."/>
            <person name="Berrin J.G."/>
            <person name="Delaux P.M."/>
            <person name="Dal Grande F."/>
            <person name="Keller J."/>
        </authorList>
    </citation>
    <scope>NUCLEOTIDE SEQUENCE [LARGE SCALE GENOMIC DNA]</scope>
    <source>
        <strain evidence="10 11">SAG 2523</strain>
    </source>
</reference>
<evidence type="ECO:0000256" key="6">
    <source>
        <dbReference type="ARBA" id="ARBA00023033"/>
    </source>
</evidence>
<name>A0AAW1TG70_9CHLO</name>
<dbReference type="PRINTS" id="PR00463">
    <property type="entry name" value="EP450I"/>
</dbReference>
<evidence type="ECO:0008006" key="12">
    <source>
        <dbReference type="Google" id="ProtNLM"/>
    </source>
</evidence>
<dbReference type="GO" id="GO:0016125">
    <property type="term" value="P:sterol metabolic process"/>
    <property type="evidence" value="ECO:0007669"/>
    <property type="project" value="TreeGrafter"/>
</dbReference>
<feature type="binding site" description="axial binding residue" evidence="7">
    <location>
        <position position="442"/>
    </location>
    <ligand>
        <name>heme</name>
        <dbReference type="ChEBI" id="CHEBI:30413"/>
    </ligand>
    <ligandPart>
        <name>Fe</name>
        <dbReference type="ChEBI" id="CHEBI:18248"/>
    </ligandPart>
</feature>
<evidence type="ECO:0000256" key="4">
    <source>
        <dbReference type="ARBA" id="ARBA00023002"/>
    </source>
</evidence>
<evidence type="ECO:0000256" key="2">
    <source>
        <dbReference type="ARBA" id="ARBA00022617"/>
    </source>
</evidence>
<dbReference type="InterPro" id="IPR017972">
    <property type="entry name" value="Cyt_P450_CS"/>
</dbReference>
<dbReference type="PRINTS" id="PR00385">
    <property type="entry name" value="P450"/>
</dbReference>
<dbReference type="InterPro" id="IPR001128">
    <property type="entry name" value="Cyt_P450"/>
</dbReference>
<evidence type="ECO:0000256" key="7">
    <source>
        <dbReference type="PIRSR" id="PIRSR602401-1"/>
    </source>
</evidence>
<comment type="similarity">
    <text evidence="1 8">Belongs to the cytochrome P450 family.</text>
</comment>
<dbReference type="Proteomes" id="UP001485043">
    <property type="component" value="Unassembled WGS sequence"/>
</dbReference>
<keyword evidence="6 8" id="KW-0503">Monooxygenase</keyword>
<feature type="region of interest" description="Disordered" evidence="9">
    <location>
        <begin position="1"/>
        <end position="42"/>
    </location>
</feature>
<dbReference type="Gene3D" id="1.10.630.10">
    <property type="entry name" value="Cytochrome P450"/>
    <property type="match status" value="1"/>
</dbReference>
<evidence type="ECO:0000313" key="10">
    <source>
        <dbReference type="EMBL" id="KAK9868433.1"/>
    </source>
</evidence>
<evidence type="ECO:0000256" key="8">
    <source>
        <dbReference type="RuleBase" id="RU000461"/>
    </source>
</evidence>
<dbReference type="AlphaFoldDB" id="A0AAW1TG70"/>
<dbReference type="GO" id="GO:0020037">
    <property type="term" value="F:heme binding"/>
    <property type="evidence" value="ECO:0007669"/>
    <property type="project" value="InterPro"/>
</dbReference>
<gene>
    <name evidence="10" type="ORF">WJX84_006332</name>
</gene>
<sequence length="494" mass="54889">MRTVQWSWQPEPCSSLAPGHNQPAAPGRHRSRRPSASRSRRWVTSCAATVAPKSRKLPPGNLSSEIDLQGVSHQERVREFGAVYKTRMHGQDTVVVDDPVQVQALLVANYGVIENDWGPGVSQLLGQGAIANQEGDAHRRSRRVLTKVFTKEATLSYIPDVSRLAASFLSTWSGHEDTELLGELKNFTFDISCSLIMGFDLQEQERRQLRRDFTTLTSGFFAHPFDQSNPIAAAAMAARSRLLERIEPRISSEPDDQGNASDHAGGSVTQHTPIQRLYTASQAEGEALSLGELLDQSINLMMASTETTAYSICNMMLELERAPEIVQRLAKEQEALMQQHGPEITGQVIDGMVYGEAFTREVLRVHSPVPSVFRRPLIDLDVAGFTVPKGWMLQLMLKQQKLGEHMSPNQPGFHPERWLDERGHLIEQPPSFMPFGGGPRLCLGWMLAKVEIKVVTALFVRGYTCQQPCPQSPLSPNDLTTADDSILMTFARQT</sequence>
<keyword evidence="3 7" id="KW-0479">Metal-binding</keyword>
<evidence type="ECO:0000256" key="1">
    <source>
        <dbReference type="ARBA" id="ARBA00010617"/>
    </source>
</evidence>
<feature type="region of interest" description="Disordered" evidence="9">
    <location>
        <begin position="250"/>
        <end position="271"/>
    </location>
</feature>
<evidence type="ECO:0000256" key="5">
    <source>
        <dbReference type="ARBA" id="ARBA00023004"/>
    </source>
</evidence>
<dbReference type="GO" id="GO:0005506">
    <property type="term" value="F:iron ion binding"/>
    <property type="evidence" value="ECO:0007669"/>
    <property type="project" value="InterPro"/>
</dbReference>
<keyword evidence="4 8" id="KW-0560">Oxidoreductase</keyword>